<evidence type="ECO:0000256" key="4">
    <source>
        <dbReference type="ARBA" id="ARBA00022840"/>
    </source>
</evidence>
<dbReference type="PROSITE" id="PS50893">
    <property type="entry name" value="ABC_TRANSPORTER_2"/>
    <property type="match status" value="2"/>
</dbReference>
<dbReference type="InterPro" id="IPR003593">
    <property type="entry name" value="AAA+_ATPase"/>
</dbReference>
<proteinExistence type="inferred from homology"/>
<dbReference type="GO" id="GO:0015833">
    <property type="term" value="P:peptide transport"/>
    <property type="evidence" value="ECO:0007669"/>
    <property type="project" value="InterPro"/>
</dbReference>
<dbReference type="Gene3D" id="3.40.50.300">
    <property type="entry name" value="P-loop containing nucleotide triphosphate hydrolases"/>
    <property type="match status" value="2"/>
</dbReference>
<keyword evidence="3" id="KW-0547">Nucleotide-binding</keyword>
<dbReference type="EMBL" id="VIRS01000003">
    <property type="protein sequence ID" value="TQS46200.1"/>
    <property type="molecule type" value="Genomic_DNA"/>
</dbReference>
<gene>
    <name evidence="6" type="ORF">FL583_06920</name>
</gene>
<dbReference type="InterPro" id="IPR050319">
    <property type="entry name" value="ABC_transp_ATP-bind"/>
</dbReference>
<feature type="domain" description="ABC transporter" evidence="5">
    <location>
        <begin position="281"/>
        <end position="524"/>
    </location>
</feature>
<dbReference type="NCBIfam" id="NF008453">
    <property type="entry name" value="PRK11308.1"/>
    <property type="match status" value="2"/>
</dbReference>
<dbReference type="Pfam" id="PF08352">
    <property type="entry name" value="oligo_HPY"/>
    <property type="match status" value="2"/>
</dbReference>
<comment type="similarity">
    <text evidence="1">Belongs to the ABC transporter superfamily.</text>
</comment>
<dbReference type="InterPro" id="IPR003439">
    <property type="entry name" value="ABC_transporter-like_ATP-bd"/>
</dbReference>
<dbReference type="InterPro" id="IPR017871">
    <property type="entry name" value="ABC_transporter-like_CS"/>
</dbReference>
<dbReference type="InParanoid" id="A0A545AXZ8"/>
<dbReference type="PANTHER" id="PTHR43776">
    <property type="entry name" value="TRANSPORT ATP-BINDING PROTEIN"/>
    <property type="match status" value="1"/>
</dbReference>
<evidence type="ECO:0000256" key="2">
    <source>
        <dbReference type="ARBA" id="ARBA00022448"/>
    </source>
</evidence>
<name>A0A545AXZ8_9ACTN</name>
<dbReference type="GO" id="GO:0005524">
    <property type="term" value="F:ATP binding"/>
    <property type="evidence" value="ECO:0007669"/>
    <property type="project" value="UniProtKB-KW"/>
</dbReference>
<sequence>MIEVEDLHVRFGAVHAVRGVSFTIDAGQSVAIVGESGSGKSVTARSLIGLAGRGATMRAERLRIDGTDARRLPEGKWRRIRGRRVGFVLQDALVSLDAARTVGAEIGEALRTHGTVARSAVGERVVELLREVGVPEPEARAGQYPHQLSGGLRQRALIASAIAADPALLIADEPTTALDVTVQAQILQLLAQRRAAGTALLLISHDLAVVLSVADRVLVMKDGVFVEQGPTRQVLEDPQHPYTKTLLAAVPVAHARGTRLSPTAGLNVAQPRPKIGTDVVLAARGLRKTFRLPGRQVLTAVDDVSFELRPGETLGIVGESGSGKTTAARLLLDLETPDAGSVEIDGARWSDLDARAHRNLRRRIQVVYQDPLSSFDPRYPVHRIIAEPLVVAGADRAARRQRVRELLDHVGLDPDVLGRRPAQLSGGQRQRVAIARALAPRPQVLVCDEPVSALDVSIQAQVLDLLADLQAEFGLSYVFISHHLGVIYHVSDRVLVMKDGRIVESGDVDRIFHHPEHAYTKTLLASVPTLDGLSVRPRSSSEVAG</sequence>
<dbReference type="PANTHER" id="PTHR43776:SF7">
    <property type="entry name" value="D,D-DIPEPTIDE TRANSPORT ATP-BINDING PROTEIN DDPF-RELATED"/>
    <property type="match status" value="1"/>
</dbReference>
<dbReference type="PROSITE" id="PS00211">
    <property type="entry name" value="ABC_TRANSPORTER_1"/>
    <property type="match status" value="1"/>
</dbReference>
<dbReference type="RefSeq" id="WP_142703607.1">
    <property type="nucleotide sequence ID" value="NZ_VIRS01000003.1"/>
</dbReference>
<dbReference type="CDD" id="cd03257">
    <property type="entry name" value="ABC_NikE_OppD_transporters"/>
    <property type="match status" value="2"/>
</dbReference>
<keyword evidence="2" id="KW-0813">Transport</keyword>
<accession>A0A545AXZ8</accession>
<keyword evidence="4 6" id="KW-0067">ATP-binding</keyword>
<dbReference type="SMART" id="SM00382">
    <property type="entry name" value="AAA"/>
    <property type="match status" value="2"/>
</dbReference>
<dbReference type="Pfam" id="PF00005">
    <property type="entry name" value="ABC_tran"/>
    <property type="match status" value="2"/>
</dbReference>
<evidence type="ECO:0000259" key="5">
    <source>
        <dbReference type="PROSITE" id="PS50893"/>
    </source>
</evidence>
<dbReference type="InterPro" id="IPR013563">
    <property type="entry name" value="Oligopep_ABC_C"/>
</dbReference>
<organism evidence="6 7">
    <name type="scientific">Cryptosporangium phraense</name>
    <dbReference type="NCBI Taxonomy" id="2593070"/>
    <lineage>
        <taxon>Bacteria</taxon>
        <taxon>Bacillati</taxon>
        <taxon>Actinomycetota</taxon>
        <taxon>Actinomycetes</taxon>
        <taxon>Cryptosporangiales</taxon>
        <taxon>Cryptosporangiaceae</taxon>
        <taxon>Cryptosporangium</taxon>
    </lineage>
</organism>
<feature type="domain" description="ABC transporter" evidence="5">
    <location>
        <begin position="2"/>
        <end position="247"/>
    </location>
</feature>
<dbReference type="SUPFAM" id="SSF52540">
    <property type="entry name" value="P-loop containing nucleoside triphosphate hydrolases"/>
    <property type="match status" value="2"/>
</dbReference>
<dbReference type="Proteomes" id="UP000317982">
    <property type="component" value="Unassembled WGS sequence"/>
</dbReference>
<dbReference type="GO" id="GO:0055085">
    <property type="term" value="P:transmembrane transport"/>
    <property type="evidence" value="ECO:0007669"/>
    <property type="project" value="UniProtKB-ARBA"/>
</dbReference>
<dbReference type="InterPro" id="IPR027417">
    <property type="entry name" value="P-loop_NTPase"/>
</dbReference>
<dbReference type="AlphaFoldDB" id="A0A545AXZ8"/>
<evidence type="ECO:0000256" key="3">
    <source>
        <dbReference type="ARBA" id="ARBA00022741"/>
    </source>
</evidence>
<evidence type="ECO:0000256" key="1">
    <source>
        <dbReference type="ARBA" id="ARBA00005417"/>
    </source>
</evidence>
<evidence type="ECO:0000313" key="6">
    <source>
        <dbReference type="EMBL" id="TQS46200.1"/>
    </source>
</evidence>
<protein>
    <submittedName>
        <fullName evidence="6">ABC transporter ATP-binding protein</fullName>
    </submittedName>
</protein>
<dbReference type="OrthoDB" id="8036461at2"/>
<dbReference type="NCBIfam" id="NF007739">
    <property type="entry name" value="PRK10419.1"/>
    <property type="match status" value="2"/>
</dbReference>
<keyword evidence="7" id="KW-1185">Reference proteome</keyword>
<reference evidence="6 7" key="1">
    <citation type="submission" date="2019-07" db="EMBL/GenBank/DDBJ databases">
        <title>Cryptosporangium phraense sp. nov., isolated from plant litter.</title>
        <authorList>
            <person name="Suriyachadkun C."/>
        </authorList>
    </citation>
    <scope>NUCLEOTIDE SEQUENCE [LARGE SCALE GENOMIC DNA]</scope>
    <source>
        <strain evidence="6 7">A-T 5661</strain>
    </source>
</reference>
<evidence type="ECO:0000313" key="7">
    <source>
        <dbReference type="Proteomes" id="UP000317982"/>
    </source>
</evidence>
<dbReference type="GO" id="GO:0016887">
    <property type="term" value="F:ATP hydrolysis activity"/>
    <property type="evidence" value="ECO:0007669"/>
    <property type="project" value="InterPro"/>
</dbReference>
<comment type="caution">
    <text evidence="6">The sequence shown here is derived from an EMBL/GenBank/DDBJ whole genome shotgun (WGS) entry which is preliminary data.</text>
</comment>